<dbReference type="AlphaFoldDB" id="A0A844H183"/>
<feature type="transmembrane region" description="Helical" evidence="1">
    <location>
        <begin position="73"/>
        <end position="95"/>
    </location>
</feature>
<proteinExistence type="predicted"/>
<evidence type="ECO:0000313" key="2">
    <source>
        <dbReference type="EMBL" id="MTF39946.1"/>
    </source>
</evidence>
<keyword evidence="1" id="KW-0812">Transmembrane</keyword>
<evidence type="ECO:0000313" key="3">
    <source>
        <dbReference type="Proteomes" id="UP000437131"/>
    </source>
</evidence>
<organism evidence="2 3">
    <name type="scientific">Cyanobacterium aponinum 0216</name>
    <dbReference type="NCBI Taxonomy" id="2676140"/>
    <lineage>
        <taxon>Bacteria</taxon>
        <taxon>Bacillati</taxon>
        <taxon>Cyanobacteriota</taxon>
        <taxon>Cyanophyceae</taxon>
        <taxon>Oscillatoriophycideae</taxon>
        <taxon>Chroococcales</taxon>
        <taxon>Geminocystaceae</taxon>
        <taxon>Cyanobacterium</taxon>
    </lineage>
</organism>
<feature type="transmembrane region" description="Helical" evidence="1">
    <location>
        <begin position="25"/>
        <end position="44"/>
    </location>
</feature>
<dbReference type="RefSeq" id="WP_015220959.1">
    <property type="nucleotide sequence ID" value="NZ_WMIA01000019.1"/>
</dbReference>
<name>A0A844H183_9CHRO</name>
<gene>
    <name evidence="2" type="ORF">GGC33_13560</name>
</gene>
<dbReference type="Proteomes" id="UP000437131">
    <property type="component" value="Unassembled WGS sequence"/>
</dbReference>
<comment type="caution">
    <text evidence="2">The sequence shown here is derived from an EMBL/GenBank/DDBJ whole genome shotgun (WGS) entry which is preliminary data.</text>
</comment>
<dbReference type="EMBL" id="WMIA01000019">
    <property type="protein sequence ID" value="MTF39946.1"/>
    <property type="molecule type" value="Genomic_DNA"/>
</dbReference>
<evidence type="ECO:0000256" key="1">
    <source>
        <dbReference type="SAM" id="Phobius"/>
    </source>
</evidence>
<sequence length="128" mass="15269">MNKADQNMPEVTEAQIERLYQLKIYLRWILVVCAWILILPWSLWQFRETISLCQERCTWAAIRVGIEFTPLGALGIAFCMGFTTSVLVWQSLHILRGGLSNKEKYYLRQEMVKILQQGEKHWLYRYFH</sequence>
<keyword evidence="1" id="KW-1133">Transmembrane helix</keyword>
<protein>
    <submittedName>
        <fullName evidence="2">Uncharacterized protein</fullName>
    </submittedName>
</protein>
<reference evidence="2 3" key="1">
    <citation type="submission" date="2019-11" db="EMBL/GenBank/DDBJ databases">
        <title>Isolation of a new High Light Tolerant Cyanobacteria.</title>
        <authorList>
            <person name="Dobson Z."/>
            <person name="Vaughn N."/>
            <person name="Vaughn M."/>
            <person name="Fromme P."/>
            <person name="Mazor Y."/>
        </authorList>
    </citation>
    <scope>NUCLEOTIDE SEQUENCE [LARGE SCALE GENOMIC DNA]</scope>
    <source>
        <strain evidence="2 3">0216</strain>
    </source>
</reference>
<keyword evidence="1" id="KW-0472">Membrane</keyword>
<accession>A0A844H183</accession>